<dbReference type="PRINTS" id="PR00707">
    <property type="entry name" value="UBCTHYDRLASE"/>
</dbReference>
<proteinExistence type="inferred from homology"/>
<evidence type="ECO:0000256" key="6">
    <source>
        <dbReference type="ARBA" id="ARBA00022807"/>
    </source>
</evidence>
<evidence type="ECO:0000256" key="2">
    <source>
        <dbReference type="ARBA" id="ARBA00009326"/>
    </source>
</evidence>
<keyword evidence="4 7" id="KW-0833">Ubl conjugation pathway</keyword>
<dbReference type="InterPro" id="IPR036959">
    <property type="entry name" value="Peptidase_C12_UCH_sf"/>
</dbReference>
<dbReference type="GO" id="GO:0004843">
    <property type="term" value="F:cysteine-type deubiquitinase activity"/>
    <property type="evidence" value="ECO:0007669"/>
    <property type="project" value="UniProtKB-UniRule"/>
</dbReference>
<dbReference type="GO" id="GO:0005737">
    <property type="term" value="C:cytoplasm"/>
    <property type="evidence" value="ECO:0007669"/>
    <property type="project" value="TreeGrafter"/>
</dbReference>
<feature type="site" description="Transition state stabilizer" evidence="7">
    <location>
        <position position="20"/>
    </location>
</feature>
<dbReference type="AlphaFoldDB" id="A0A6B2G1V8"/>
<reference evidence="10" key="1">
    <citation type="submission" date="2018-11" db="EMBL/GenBank/DDBJ databases">
        <title>Myxobolus squamalis genome and transcriptome.</title>
        <authorList>
            <person name="Yahalomi D."/>
            <person name="Atkinson S.D."/>
            <person name="Neuhof M."/>
            <person name="Chang E.S."/>
            <person name="Philippe H."/>
            <person name="Cartwright P."/>
            <person name="Bartholomew J.L."/>
            <person name="Huchon D."/>
        </authorList>
    </citation>
    <scope>NUCLEOTIDE SEQUENCE</scope>
    <source>
        <strain evidence="10">71B08</strain>
        <tissue evidence="10">Whole</tissue>
    </source>
</reference>
<evidence type="ECO:0000259" key="9">
    <source>
        <dbReference type="PROSITE" id="PS52048"/>
    </source>
</evidence>
<evidence type="ECO:0000256" key="7">
    <source>
        <dbReference type="PROSITE-ProRule" id="PRU01393"/>
    </source>
</evidence>
<dbReference type="InterPro" id="IPR001578">
    <property type="entry name" value="Peptidase_C12_UCH"/>
</dbReference>
<keyword evidence="3 7" id="KW-0645">Protease</keyword>
<evidence type="ECO:0000256" key="8">
    <source>
        <dbReference type="RuleBase" id="RU361215"/>
    </source>
</evidence>
<evidence type="ECO:0000256" key="5">
    <source>
        <dbReference type="ARBA" id="ARBA00022801"/>
    </source>
</evidence>
<protein>
    <recommendedName>
        <fullName evidence="8">Ubiquitin carboxyl-terminal hydrolase</fullName>
        <ecNumber evidence="8">3.4.19.12</ecNumber>
    </recommendedName>
</protein>
<comment type="similarity">
    <text evidence="2 7 8">Belongs to the peptidase C12 family.</text>
</comment>
<evidence type="ECO:0000256" key="4">
    <source>
        <dbReference type="ARBA" id="ARBA00022786"/>
    </source>
</evidence>
<comment type="catalytic activity">
    <reaction evidence="1 7 8">
        <text>Thiol-dependent hydrolysis of ester, thioester, amide, peptide and isopeptide bonds formed by the C-terminal Gly of ubiquitin (a 76-residue protein attached to proteins as an intracellular targeting signal).</text>
        <dbReference type="EC" id="3.4.19.12"/>
    </reaction>
</comment>
<feature type="active site" description="Nucleophile" evidence="7">
    <location>
        <position position="26"/>
    </location>
</feature>
<keyword evidence="5 7" id="KW-0378">Hydrolase</keyword>
<feature type="site" description="Important for enzyme activity" evidence="7">
    <location>
        <position position="122"/>
    </location>
</feature>
<dbReference type="EC" id="3.4.19.12" evidence="8"/>
<organism evidence="10">
    <name type="scientific">Myxobolus squamalis</name>
    <name type="common">Myxosporean</name>
    <dbReference type="NCBI Taxonomy" id="59785"/>
    <lineage>
        <taxon>Eukaryota</taxon>
        <taxon>Metazoa</taxon>
        <taxon>Cnidaria</taxon>
        <taxon>Myxozoa</taxon>
        <taxon>Myxosporea</taxon>
        <taxon>Bivalvulida</taxon>
        <taxon>Platysporina</taxon>
        <taxon>Myxobolidae</taxon>
        <taxon>Myxobolus</taxon>
    </lineage>
</organism>
<dbReference type="GO" id="GO:0016579">
    <property type="term" value="P:protein deubiquitination"/>
    <property type="evidence" value="ECO:0007669"/>
    <property type="project" value="TreeGrafter"/>
</dbReference>
<feature type="active site" description="Proton donor" evidence="7">
    <location>
        <position position="107"/>
    </location>
</feature>
<name>A0A6B2G1V8_MYXSQ</name>
<dbReference type="SUPFAM" id="SSF54001">
    <property type="entry name" value="Cysteine proteinases"/>
    <property type="match status" value="1"/>
</dbReference>
<sequence length="168" mass="18980">MEIKTKHAQNVSSDLVYVPQKARNACGTIALFHILLNFTEFLVIQSDSLMSRILEKTKKMTQTQLSEYFGTNNLIKKIHDKLAPIGATDVNTTNSSGDSELSGTENHFTAFISKKDHLYELDGRRGGAIDHGYLDSDLTEKVFKIVQQLVDESNKLIKFSLLSFYIKY</sequence>
<dbReference type="EMBL" id="GHBR01003174">
    <property type="protein sequence ID" value="NDJ97597.1"/>
    <property type="molecule type" value="Transcribed_RNA"/>
</dbReference>
<dbReference type="Gene3D" id="3.40.532.10">
    <property type="entry name" value="Peptidase C12, ubiquitin carboxyl-terminal hydrolase"/>
    <property type="match status" value="1"/>
</dbReference>
<feature type="domain" description="UCH catalytic" evidence="9">
    <location>
        <begin position="1"/>
        <end position="166"/>
    </location>
</feature>
<evidence type="ECO:0000313" key="10">
    <source>
        <dbReference type="EMBL" id="NDJ97597.1"/>
    </source>
</evidence>
<dbReference type="InterPro" id="IPR038765">
    <property type="entry name" value="Papain-like_cys_pep_sf"/>
</dbReference>
<dbReference type="Pfam" id="PF01088">
    <property type="entry name" value="Peptidase_C12"/>
    <property type="match status" value="1"/>
</dbReference>
<dbReference type="PANTHER" id="PTHR10589">
    <property type="entry name" value="UBIQUITIN CARBOXYL-TERMINAL HYDROLASE"/>
    <property type="match status" value="1"/>
</dbReference>
<evidence type="ECO:0000256" key="1">
    <source>
        <dbReference type="ARBA" id="ARBA00000707"/>
    </source>
</evidence>
<dbReference type="PANTHER" id="PTHR10589:SF17">
    <property type="entry name" value="UBIQUITIN CARBOXYL-TERMINAL HYDROLASE"/>
    <property type="match status" value="1"/>
</dbReference>
<accession>A0A6B2G1V8</accession>
<evidence type="ECO:0000256" key="3">
    <source>
        <dbReference type="ARBA" id="ARBA00022670"/>
    </source>
</evidence>
<dbReference type="GO" id="GO:0006511">
    <property type="term" value="P:ubiquitin-dependent protein catabolic process"/>
    <property type="evidence" value="ECO:0007669"/>
    <property type="project" value="UniProtKB-UniRule"/>
</dbReference>
<keyword evidence="6 7" id="KW-0788">Thiol protease</keyword>
<dbReference type="PROSITE" id="PS52048">
    <property type="entry name" value="UCH_DOMAIN"/>
    <property type="match status" value="1"/>
</dbReference>